<dbReference type="STRING" id="1833.XU06_18495"/>
<evidence type="ECO:0000313" key="4">
    <source>
        <dbReference type="Proteomes" id="UP000502345"/>
    </source>
</evidence>
<sequence>MTTPADRLTSYSRSGLTFDVRDEGPADGPVVVLLHGFPQDSRSWDHLAPLLHARGFRTVAPDQRGYSPGARPKARWAYRGSELAADTVALIDALAVGKVHLVGHDWGAAVAWQVAAERPDLLDTVTAVSVPHPLAFVKAMVTSTQGLKSWYMGAFQLPFVPEKILSSTSAGEKFLISSGQTPENARRDLNAMLAPGRLRGGLNWYRAMWMTKPNPATARVTVPTLHVWSDGDAAIGPKGSALTPAFVDGPYRFEVLSGVSHWIPDEAPVELDRLLGEHLSS</sequence>
<dbReference type="AlphaFoldDB" id="A0A1Q4K089"/>
<dbReference type="InterPro" id="IPR029058">
    <property type="entry name" value="AB_hydrolase_fold"/>
</dbReference>
<dbReference type="PANTHER" id="PTHR43329">
    <property type="entry name" value="EPOXIDE HYDROLASE"/>
    <property type="match status" value="1"/>
</dbReference>
<evidence type="ECO:0000256" key="1">
    <source>
        <dbReference type="ARBA" id="ARBA00022801"/>
    </source>
</evidence>
<proteinExistence type="predicted"/>
<dbReference type="PRINTS" id="PR00412">
    <property type="entry name" value="EPOXHYDRLASE"/>
</dbReference>
<reference evidence="3 4" key="1">
    <citation type="submission" date="2020-03" db="EMBL/GenBank/DDBJ databases">
        <title>Screen low temperature-resistant strains for efficient degradation of petroleum hydrocarbons under the low temperature.</title>
        <authorList>
            <person name="Wang Y."/>
            <person name="Chen J."/>
        </authorList>
    </citation>
    <scope>NUCLEOTIDE SEQUENCE [LARGE SCALE GENOMIC DNA]</scope>
    <source>
        <strain evidence="3 4">KB1</strain>
    </source>
</reference>
<dbReference type="Pfam" id="PF00561">
    <property type="entry name" value="Abhydrolase_1"/>
    <property type="match status" value="1"/>
</dbReference>
<feature type="domain" description="AB hydrolase-1" evidence="2">
    <location>
        <begin position="29"/>
        <end position="268"/>
    </location>
</feature>
<protein>
    <submittedName>
        <fullName evidence="3">Alpha/beta hydrolase</fullName>
    </submittedName>
</protein>
<dbReference type="SUPFAM" id="SSF53474">
    <property type="entry name" value="alpha/beta-Hydrolases"/>
    <property type="match status" value="1"/>
</dbReference>
<evidence type="ECO:0000313" key="3">
    <source>
        <dbReference type="EMBL" id="QIP41384.1"/>
    </source>
</evidence>
<name>A0A1Q4K089_RHOER</name>
<gene>
    <name evidence="3" type="ORF">G9444_4140</name>
</gene>
<dbReference type="EMBL" id="CP050124">
    <property type="protein sequence ID" value="QIP41384.1"/>
    <property type="molecule type" value="Genomic_DNA"/>
</dbReference>
<dbReference type="Proteomes" id="UP000502345">
    <property type="component" value="Chromosome"/>
</dbReference>
<dbReference type="Gene3D" id="3.40.50.1820">
    <property type="entry name" value="alpha/beta hydrolase"/>
    <property type="match status" value="1"/>
</dbReference>
<keyword evidence="1 3" id="KW-0378">Hydrolase</keyword>
<dbReference type="GO" id="GO:0016787">
    <property type="term" value="F:hydrolase activity"/>
    <property type="evidence" value="ECO:0007669"/>
    <property type="project" value="UniProtKB-KW"/>
</dbReference>
<accession>A0A1Q4K089</accession>
<dbReference type="OrthoDB" id="2987348at2"/>
<organism evidence="3 4">
    <name type="scientific">Rhodococcus erythropolis</name>
    <name type="common">Arthrobacter picolinophilus</name>
    <dbReference type="NCBI Taxonomy" id="1833"/>
    <lineage>
        <taxon>Bacteria</taxon>
        <taxon>Bacillati</taxon>
        <taxon>Actinomycetota</taxon>
        <taxon>Actinomycetes</taxon>
        <taxon>Mycobacteriales</taxon>
        <taxon>Nocardiaceae</taxon>
        <taxon>Rhodococcus</taxon>
        <taxon>Rhodococcus erythropolis group</taxon>
    </lineage>
</organism>
<evidence type="ECO:0000259" key="2">
    <source>
        <dbReference type="Pfam" id="PF00561"/>
    </source>
</evidence>
<dbReference type="RefSeq" id="WP_054186753.1">
    <property type="nucleotide sequence ID" value="NZ_CP050124.1"/>
</dbReference>
<dbReference type="InterPro" id="IPR000639">
    <property type="entry name" value="Epox_hydrolase-like"/>
</dbReference>
<dbReference type="InterPro" id="IPR000073">
    <property type="entry name" value="AB_hydrolase_1"/>
</dbReference>